<feature type="region of interest" description="Disordered" evidence="1">
    <location>
        <begin position="1"/>
        <end position="42"/>
    </location>
</feature>
<dbReference type="Proteomes" id="UP000278807">
    <property type="component" value="Unassembled WGS sequence"/>
</dbReference>
<sequence>MDIDEGYQLTVPDFHHDSFQNGPKERLHSPNLGNIPDKDSPHSTFSWSVLKKLDAISNETINRTTAWKQSKRDTEYCYIKIYIQKQKNKKNKSM</sequence>
<gene>
    <name evidence="2" type="ORF">HNAJ_LOCUS5068</name>
</gene>
<reference evidence="4" key="1">
    <citation type="submission" date="2017-02" db="UniProtKB">
        <authorList>
            <consortium name="WormBaseParasite"/>
        </authorList>
    </citation>
    <scope>IDENTIFICATION</scope>
</reference>
<keyword evidence="3" id="KW-1185">Reference proteome</keyword>
<proteinExistence type="predicted"/>
<protein>
    <submittedName>
        <fullName evidence="4">Transposase</fullName>
    </submittedName>
</protein>
<evidence type="ECO:0000313" key="4">
    <source>
        <dbReference type="WBParaSite" id="HNAJ_0000507001-mRNA-1"/>
    </source>
</evidence>
<dbReference type="EMBL" id="UZAE01004012">
    <property type="protein sequence ID" value="VDO00928.1"/>
    <property type="molecule type" value="Genomic_DNA"/>
</dbReference>
<dbReference type="AlphaFoldDB" id="A0A0R3TDD1"/>
<organism evidence="4">
    <name type="scientific">Rodentolepis nana</name>
    <name type="common">Dwarf tapeworm</name>
    <name type="synonym">Hymenolepis nana</name>
    <dbReference type="NCBI Taxonomy" id="102285"/>
    <lineage>
        <taxon>Eukaryota</taxon>
        <taxon>Metazoa</taxon>
        <taxon>Spiralia</taxon>
        <taxon>Lophotrochozoa</taxon>
        <taxon>Platyhelminthes</taxon>
        <taxon>Cestoda</taxon>
        <taxon>Eucestoda</taxon>
        <taxon>Cyclophyllidea</taxon>
        <taxon>Hymenolepididae</taxon>
        <taxon>Rodentolepis</taxon>
    </lineage>
</organism>
<evidence type="ECO:0000256" key="1">
    <source>
        <dbReference type="SAM" id="MobiDB-lite"/>
    </source>
</evidence>
<evidence type="ECO:0000313" key="3">
    <source>
        <dbReference type="Proteomes" id="UP000278807"/>
    </source>
</evidence>
<name>A0A0R3TDD1_RODNA</name>
<feature type="compositionally biased region" description="Basic and acidic residues" evidence="1">
    <location>
        <begin position="13"/>
        <end position="28"/>
    </location>
</feature>
<evidence type="ECO:0000313" key="2">
    <source>
        <dbReference type="EMBL" id="VDO00928.1"/>
    </source>
</evidence>
<accession>A0A0R3TDD1</accession>
<dbReference type="WBParaSite" id="HNAJ_0000507001-mRNA-1">
    <property type="protein sequence ID" value="HNAJ_0000507001-mRNA-1"/>
    <property type="gene ID" value="HNAJ_0000507001"/>
</dbReference>
<reference evidence="2 3" key="2">
    <citation type="submission" date="2018-11" db="EMBL/GenBank/DDBJ databases">
        <authorList>
            <consortium name="Pathogen Informatics"/>
        </authorList>
    </citation>
    <scope>NUCLEOTIDE SEQUENCE [LARGE SCALE GENOMIC DNA]</scope>
</reference>